<evidence type="ECO:0000256" key="1">
    <source>
        <dbReference type="ARBA" id="ARBA00022679"/>
    </source>
</evidence>
<evidence type="ECO:0000256" key="6">
    <source>
        <dbReference type="HAMAP-Rule" id="MF_01659"/>
    </source>
</evidence>
<comment type="function">
    <text evidence="6">Catalyzes the thiamine diphosphate-dependent decarboxylation of 2-oxoglutarate and the subsequent addition of the resulting succinic semialdehyde-thiamine pyrophosphate anion to isochorismate to yield 2-succinyl-5-enolpyruvyl-6-hydroxy-3-cyclohexene-1-carboxylate (SEPHCHC).</text>
</comment>
<comment type="similarity">
    <text evidence="6">Belongs to the TPP enzyme family. MenD subfamily.</text>
</comment>
<comment type="cofactor">
    <cofactor evidence="6">
        <name>thiamine diphosphate</name>
        <dbReference type="ChEBI" id="CHEBI:58937"/>
    </cofactor>
    <text evidence="6">Binds 1 thiamine pyrophosphate per subunit.</text>
</comment>
<feature type="compositionally biased region" description="Basic and acidic residues" evidence="7">
    <location>
        <begin position="12"/>
        <end position="23"/>
    </location>
</feature>
<proteinExistence type="inferred from homology"/>
<keyword evidence="5 6" id="KW-0464">Manganese</keyword>
<dbReference type="PANTHER" id="PTHR42916">
    <property type="entry name" value="2-SUCCINYL-5-ENOLPYRUVYL-6-HYDROXY-3-CYCLOHEXENE-1-CARBOXYLATE SYNTHASE"/>
    <property type="match status" value="1"/>
</dbReference>
<feature type="domain" description="Thiamine pyrophosphate enzyme N-terminal TPP-binding" evidence="9">
    <location>
        <begin position="31"/>
        <end position="146"/>
    </location>
</feature>
<dbReference type="Gene3D" id="3.40.50.970">
    <property type="match status" value="2"/>
</dbReference>
<keyword evidence="3 6" id="KW-0460">Magnesium</keyword>
<keyword evidence="4 6" id="KW-0786">Thiamine pyrophosphate</keyword>
<keyword evidence="6" id="KW-0474">Menaquinone biosynthesis</keyword>
<comment type="pathway">
    <text evidence="6">Quinol/quinone metabolism; 1,4-dihydroxy-2-naphthoate biosynthesis; 1,4-dihydroxy-2-naphthoate from chorismate: step 2/7.</text>
</comment>
<dbReference type="EC" id="2.2.1.9" evidence="6"/>
<comment type="catalytic activity">
    <reaction evidence="6">
        <text>isochorismate + 2-oxoglutarate + H(+) = 5-enolpyruvoyl-6-hydroxy-2-succinyl-cyclohex-3-ene-1-carboxylate + CO2</text>
        <dbReference type="Rhea" id="RHEA:25593"/>
        <dbReference type="ChEBI" id="CHEBI:15378"/>
        <dbReference type="ChEBI" id="CHEBI:16526"/>
        <dbReference type="ChEBI" id="CHEBI:16810"/>
        <dbReference type="ChEBI" id="CHEBI:29780"/>
        <dbReference type="ChEBI" id="CHEBI:58818"/>
        <dbReference type="EC" id="2.2.1.9"/>
    </reaction>
</comment>
<dbReference type="PIRSF" id="PIRSF004983">
    <property type="entry name" value="MenD"/>
    <property type="match status" value="1"/>
</dbReference>
<feature type="domain" description="Thiamine pyrophosphate enzyme TPP-binding" evidence="8">
    <location>
        <begin position="422"/>
        <end position="557"/>
    </location>
</feature>
<dbReference type="KEGG" id="gcr:GcLGCM259_2161"/>
<dbReference type="Gene3D" id="3.40.50.1220">
    <property type="entry name" value="TPP-binding domain"/>
    <property type="match status" value="1"/>
</dbReference>
<dbReference type="Proteomes" id="UP000307000">
    <property type="component" value="Chromosome"/>
</dbReference>
<comment type="pathway">
    <text evidence="6">Quinol/quinone metabolism; menaquinone biosynthesis.</text>
</comment>
<evidence type="ECO:0000256" key="5">
    <source>
        <dbReference type="ARBA" id="ARBA00023211"/>
    </source>
</evidence>
<dbReference type="SUPFAM" id="SSF52518">
    <property type="entry name" value="Thiamin diphosphate-binding fold (THDP-binding)"/>
    <property type="match status" value="2"/>
</dbReference>
<protein>
    <recommendedName>
        <fullName evidence="6">2-succinyl-5-enolpyruvyl-6-hydroxy-3-cyclohexene-1-carboxylate synthase</fullName>
        <shortName evidence="6">SEPHCHC synthase</shortName>
        <ecNumber evidence="6">2.2.1.9</ecNumber>
    </recommendedName>
    <alternativeName>
        <fullName evidence="6">Menaquinone biosynthesis protein MenD</fullName>
    </alternativeName>
</protein>
<dbReference type="UniPathway" id="UPA01057">
    <property type="reaction ID" value="UER00164"/>
</dbReference>
<gene>
    <name evidence="6 10" type="primary">menD</name>
    <name evidence="10" type="ORF">GcLGCM259_2161</name>
</gene>
<dbReference type="CDD" id="cd07037">
    <property type="entry name" value="TPP_PYR_MenD"/>
    <property type="match status" value="1"/>
</dbReference>
<evidence type="ECO:0000313" key="10">
    <source>
        <dbReference type="EMBL" id="QCY47871.1"/>
    </source>
</evidence>
<evidence type="ECO:0000256" key="3">
    <source>
        <dbReference type="ARBA" id="ARBA00022842"/>
    </source>
</evidence>
<dbReference type="GO" id="GO:0009234">
    <property type="term" value="P:menaquinone biosynthetic process"/>
    <property type="evidence" value="ECO:0007669"/>
    <property type="project" value="UniProtKB-UniRule"/>
</dbReference>
<comment type="cofactor">
    <cofactor evidence="6">
        <name>Mg(2+)</name>
        <dbReference type="ChEBI" id="CHEBI:18420"/>
    </cofactor>
    <cofactor evidence="6">
        <name>Mn(2+)</name>
        <dbReference type="ChEBI" id="CHEBI:29035"/>
    </cofactor>
</comment>
<organism evidence="10 11">
    <name type="scientific">Glutamicibacter creatinolyticus</name>
    <dbReference type="NCBI Taxonomy" id="162496"/>
    <lineage>
        <taxon>Bacteria</taxon>
        <taxon>Bacillati</taxon>
        <taxon>Actinomycetota</taxon>
        <taxon>Actinomycetes</taxon>
        <taxon>Micrococcales</taxon>
        <taxon>Micrococcaceae</taxon>
        <taxon>Glutamicibacter</taxon>
    </lineage>
</organism>
<sequence length="583" mass="62456">MGAERSAAHTANESHRDLHHRESLPNTAIDTARDVFRTLIGAGIRDLVLSPGSRSAPLAYAAAEAEASGKLRIHVRIDERSAGFLALGMAQASGAPVAIAMTSGTAVGQLLPAIMEANHTATALLVLSADRPEELQGTGASQTTDQRGLFGVHVRANLNVPAGTSPAPAVDQALRALAGTSKSAPGPVQLNLQFRDPLTPPRDSDLGVQQWAQQIQPGRWAGEQPDLPRWVVPGALPARRTVVLAGHDAGPEAQAFAQALGLPLLAEPSSNARFSAQLITHYRLLLAVAGERIERVVLFGRPTLSRPVARLLANHHIPSALYQPRAVSWYAPGRRRERLVADPAQLIEFAGTAPKGWLDAWRNLDAQAQRIVRDLQPSKHVNGYQLAQLLWRHRQGPLFIGSSNIVRDFDLAAAGDDRPGARVYANRGLAGIDGSISTALGLAIASGQPTRAVLGDITFLHEASALLLAPEEPRPTLDVVVYNDAGGAIFSTLEHGAVHESGRYGQAVERLFATPHTARLDALAQAYGWKYYCPQNSGELEELLAAPQRAGVRLIEVRAPREQVRAQSVQWAEAVGALPWPER</sequence>
<dbReference type="GO" id="GO:0030976">
    <property type="term" value="F:thiamine pyrophosphate binding"/>
    <property type="evidence" value="ECO:0007669"/>
    <property type="project" value="UniProtKB-UniRule"/>
</dbReference>
<evidence type="ECO:0000256" key="4">
    <source>
        <dbReference type="ARBA" id="ARBA00023052"/>
    </source>
</evidence>
<evidence type="ECO:0000259" key="9">
    <source>
        <dbReference type="Pfam" id="PF02776"/>
    </source>
</evidence>
<dbReference type="Pfam" id="PF02776">
    <property type="entry name" value="TPP_enzyme_N"/>
    <property type="match status" value="1"/>
</dbReference>
<dbReference type="AlphaFoldDB" id="A0A5B7WUW1"/>
<evidence type="ECO:0000259" key="8">
    <source>
        <dbReference type="Pfam" id="PF02775"/>
    </source>
</evidence>
<dbReference type="InterPro" id="IPR012001">
    <property type="entry name" value="Thiamin_PyroP_enz_TPP-bd_dom"/>
</dbReference>
<dbReference type="UniPathway" id="UPA00079"/>
<evidence type="ECO:0000256" key="2">
    <source>
        <dbReference type="ARBA" id="ARBA00022723"/>
    </source>
</evidence>
<dbReference type="GO" id="GO:0030145">
    <property type="term" value="F:manganese ion binding"/>
    <property type="evidence" value="ECO:0007669"/>
    <property type="project" value="UniProtKB-UniRule"/>
</dbReference>
<dbReference type="InterPro" id="IPR004433">
    <property type="entry name" value="MenaQ_synth_MenD"/>
</dbReference>
<dbReference type="HAMAP" id="MF_01659">
    <property type="entry name" value="MenD"/>
    <property type="match status" value="1"/>
</dbReference>
<dbReference type="PANTHER" id="PTHR42916:SF1">
    <property type="entry name" value="PROTEIN PHYLLO, CHLOROPLASTIC"/>
    <property type="match status" value="1"/>
</dbReference>
<dbReference type="InterPro" id="IPR029061">
    <property type="entry name" value="THDP-binding"/>
</dbReference>
<dbReference type="InterPro" id="IPR011766">
    <property type="entry name" value="TPP_enzyme_TPP-bd"/>
</dbReference>
<keyword evidence="11" id="KW-1185">Reference proteome</keyword>
<dbReference type="EMBL" id="CP034412">
    <property type="protein sequence ID" value="QCY47871.1"/>
    <property type="molecule type" value="Genomic_DNA"/>
</dbReference>
<evidence type="ECO:0000256" key="7">
    <source>
        <dbReference type="SAM" id="MobiDB-lite"/>
    </source>
</evidence>
<reference evidence="10 11" key="1">
    <citation type="submission" date="2018-12" db="EMBL/GenBank/DDBJ databases">
        <title>Complete Genome Sequence of Glutamicibacter creatinolyticus strain LGCM259,isolated from an abscess of a 12-year-old mare in Italy.</title>
        <authorList>
            <person name="Santos R.G."/>
            <person name="Silva A.L."/>
            <person name="Seyffert N."/>
            <person name="Castro T.L.P."/>
            <person name="Attili A.R."/>
            <person name="Rifici C."/>
            <person name="Mazzullo G."/>
            <person name="Brenig B."/>
            <person name="Venanzi F."/>
            <person name="Azevedo V."/>
        </authorList>
    </citation>
    <scope>NUCLEOTIDE SEQUENCE [LARGE SCALE GENOMIC DNA]</scope>
    <source>
        <strain evidence="10 11">LGCM 259</strain>
    </source>
</reference>
<dbReference type="Pfam" id="PF02775">
    <property type="entry name" value="TPP_enzyme_C"/>
    <property type="match status" value="1"/>
</dbReference>
<name>A0A5B7WUW1_9MICC</name>
<dbReference type="GO" id="GO:0000287">
    <property type="term" value="F:magnesium ion binding"/>
    <property type="evidence" value="ECO:0007669"/>
    <property type="project" value="UniProtKB-UniRule"/>
</dbReference>
<dbReference type="RefSeq" id="WP_175419405.1">
    <property type="nucleotide sequence ID" value="NZ_CP034412.1"/>
</dbReference>
<dbReference type="CDD" id="cd02009">
    <property type="entry name" value="TPP_SHCHC_synthase"/>
    <property type="match status" value="1"/>
</dbReference>
<keyword evidence="2 6" id="KW-0479">Metal-binding</keyword>
<comment type="subunit">
    <text evidence="6">Homodimer.</text>
</comment>
<feature type="region of interest" description="Disordered" evidence="7">
    <location>
        <begin position="1"/>
        <end position="25"/>
    </location>
</feature>
<dbReference type="NCBIfam" id="TIGR00173">
    <property type="entry name" value="menD"/>
    <property type="match status" value="1"/>
</dbReference>
<evidence type="ECO:0000313" key="11">
    <source>
        <dbReference type="Proteomes" id="UP000307000"/>
    </source>
</evidence>
<keyword evidence="1 6" id="KW-0808">Transferase</keyword>
<dbReference type="GO" id="GO:0070204">
    <property type="term" value="F:2-succinyl-5-enolpyruvyl-6-hydroxy-3-cyclohexene-1-carboxylic-acid synthase activity"/>
    <property type="evidence" value="ECO:0007669"/>
    <property type="project" value="UniProtKB-UniRule"/>
</dbReference>
<accession>A0A5B7WUW1</accession>